<reference evidence="2 3" key="1">
    <citation type="submission" date="2024-04" db="EMBL/GenBank/DDBJ databases">
        <title>The reference genome of an endangered Asteraceae, Deinandra increscens subsp. villosa, native to the Central Coast of California.</title>
        <authorList>
            <person name="Guilliams M."/>
            <person name="Hasenstab-Lehman K."/>
            <person name="Meyer R."/>
            <person name="Mcevoy S."/>
        </authorList>
    </citation>
    <scope>NUCLEOTIDE SEQUENCE [LARGE SCALE GENOMIC DNA]</scope>
    <source>
        <tissue evidence="2">Leaf</tissue>
    </source>
</reference>
<dbReference type="InterPro" id="IPR038765">
    <property type="entry name" value="Papain-like_cys_pep_sf"/>
</dbReference>
<dbReference type="AlphaFoldDB" id="A0AAP0HCR8"/>
<evidence type="ECO:0000256" key="1">
    <source>
        <dbReference type="SAM" id="MobiDB-lite"/>
    </source>
</evidence>
<comment type="caution">
    <text evidence="2">The sequence shown here is derived from an EMBL/GenBank/DDBJ whole genome shotgun (WGS) entry which is preliminary data.</text>
</comment>
<proteinExistence type="predicted"/>
<feature type="compositionally biased region" description="Basic and acidic residues" evidence="1">
    <location>
        <begin position="184"/>
        <end position="213"/>
    </location>
</feature>
<organism evidence="2 3">
    <name type="scientific">Deinandra increscens subsp. villosa</name>
    <dbReference type="NCBI Taxonomy" id="3103831"/>
    <lineage>
        <taxon>Eukaryota</taxon>
        <taxon>Viridiplantae</taxon>
        <taxon>Streptophyta</taxon>
        <taxon>Embryophyta</taxon>
        <taxon>Tracheophyta</taxon>
        <taxon>Spermatophyta</taxon>
        <taxon>Magnoliopsida</taxon>
        <taxon>eudicotyledons</taxon>
        <taxon>Gunneridae</taxon>
        <taxon>Pentapetalae</taxon>
        <taxon>asterids</taxon>
        <taxon>campanulids</taxon>
        <taxon>Asterales</taxon>
        <taxon>Asteraceae</taxon>
        <taxon>Asteroideae</taxon>
        <taxon>Heliantheae alliance</taxon>
        <taxon>Madieae</taxon>
        <taxon>Madiinae</taxon>
        <taxon>Deinandra</taxon>
    </lineage>
</organism>
<name>A0AAP0HCR8_9ASTR</name>
<protein>
    <recommendedName>
        <fullName evidence="4">Ubiquitin-like protease family profile domain-containing protein</fullName>
    </recommendedName>
</protein>
<gene>
    <name evidence="2" type="ORF">SSX86_002057</name>
</gene>
<dbReference type="Gene3D" id="3.40.395.10">
    <property type="entry name" value="Adenoviral Proteinase, Chain A"/>
    <property type="match status" value="1"/>
</dbReference>
<keyword evidence="3" id="KW-1185">Reference proteome</keyword>
<accession>A0AAP0HCR8</accession>
<sequence>MWKAFSQVKVLMSIQLPKRRLKQGPVIRVLASMLVYQIFRLKLGLVVLYSKACIILTFLELWICSGNMVSEGAQVHGDYSQDASVKVERCAEEIAPEATKLIEINKEKVIKQGGIRKSGRVAKQRGLSKFKNNEKCPVIVEEESSVNIDSESYGTAPKSDSESYGTAGSDFKMTSKTNESVESDSERTISKQNEIEKNDEAKGKKGKKFDGKGKKGAGKGKKAVGKGKKGVEKGKSDLDLKFPLLRTRSSPKKFSEFLNDLTERKKNIIREMGFGSLISMRVNGIPGRLAYFVVDHLDPKELKIIFDDRVINVDNDSIQLLLGVPNSGIDITSKKVKKKLTPLGTEYRKRYRNTNCSFNDVVKKAEEDGDDRMFKLDFIVLFVNGMVDCHKNGICKFGIVDLLDGISDFSDIDWCEFIVSRIKKCKDKFDINMPKDYFSGALTILVLLYVDSIICTGINEIRVTHPLEFWSYKKLKEREEIEIKRGKFGLGDQRGLYFDYAYDNVKRDEGGATKSDVSKTTTKTLEVDEAKKGTEVTEEALKRDEEQRKVDMIIKNVIDDGPSFELNIDSPIKMSNEMEIKEDDMVQKRKRPQRAKHTPDALGSPYAVREVEFLQNLTAKEKRVWNYIYDGAVKETKNKNEEAETDKEFAEVVKTFSEDLFETPFESSTKRFLLTTLKKGVWIESNIIDCFASILNYEEEKKSHHPKRLFFYIETFDRIIKQKQLNDDQRMAIFNTNVNELLYGYENRHDMKVYEILLVPIIDNNHYYLICFDLKHEVIEVIDNMKEETSLVGLVDDPEYDLKDIVFKVKDVVVKYLRSVGNCKWVSLDRAQPKNKVKKWDCGFKKESARGYKAQIEKFRMKFAVMIVLSESNIHKGKVLRESLKYEKENKVKKV</sequence>
<dbReference type="EMBL" id="JBCNJP010000006">
    <property type="protein sequence ID" value="KAK9078000.1"/>
    <property type="molecule type" value="Genomic_DNA"/>
</dbReference>
<feature type="region of interest" description="Disordered" evidence="1">
    <location>
        <begin position="147"/>
        <end position="232"/>
    </location>
</feature>
<dbReference type="Proteomes" id="UP001408789">
    <property type="component" value="Unassembled WGS sequence"/>
</dbReference>
<evidence type="ECO:0008006" key="4">
    <source>
        <dbReference type="Google" id="ProtNLM"/>
    </source>
</evidence>
<dbReference type="SUPFAM" id="SSF54001">
    <property type="entry name" value="Cysteine proteinases"/>
    <property type="match status" value="1"/>
</dbReference>
<evidence type="ECO:0000313" key="2">
    <source>
        <dbReference type="EMBL" id="KAK9078000.1"/>
    </source>
</evidence>
<evidence type="ECO:0000313" key="3">
    <source>
        <dbReference type="Proteomes" id="UP001408789"/>
    </source>
</evidence>
<feature type="compositionally biased region" description="Polar residues" evidence="1">
    <location>
        <begin position="162"/>
        <end position="180"/>
    </location>
</feature>
<feature type="compositionally biased region" description="Basic residues" evidence="1">
    <location>
        <begin position="214"/>
        <end position="228"/>
    </location>
</feature>
<dbReference type="PANTHER" id="PTHR34835">
    <property type="entry name" value="OS07G0283600 PROTEIN-RELATED"/>
    <property type="match status" value="1"/>
</dbReference>
<dbReference type="PANTHER" id="PTHR34835:SF90">
    <property type="entry name" value="AMINOTRANSFERASE-LIKE PLANT MOBILE DOMAIN-CONTAINING PROTEIN"/>
    <property type="match status" value="1"/>
</dbReference>